<evidence type="ECO:0000313" key="3">
    <source>
        <dbReference type="Proteomes" id="UP000719412"/>
    </source>
</evidence>
<feature type="region of interest" description="Disordered" evidence="1">
    <location>
        <begin position="332"/>
        <end position="353"/>
    </location>
</feature>
<dbReference type="GO" id="GO:0001708">
    <property type="term" value="P:cell fate specification"/>
    <property type="evidence" value="ECO:0007669"/>
    <property type="project" value="TreeGrafter"/>
</dbReference>
<comment type="caution">
    <text evidence="2">The sequence shown here is derived from an EMBL/GenBank/DDBJ whole genome shotgun (WGS) entry which is preliminary data.</text>
</comment>
<feature type="region of interest" description="Disordered" evidence="1">
    <location>
        <begin position="305"/>
        <end position="324"/>
    </location>
</feature>
<dbReference type="Pfam" id="PF05923">
    <property type="entry name" value="APC_r"/>
    <property type="match status" value="4"/>
</dbReference>
<protein>
    <submittedName>
        <fullName evidence="2">Uncharacterized protein</fullName>
    </submittedName>
</protein>
<dbReference type="InterPro" id="IPR026818">
    <property type="entry name" value="Apc_fam"/>
</dbReference>
<dbReference type="Proteomes" id="UP000719412">
    <property type="component" value="Unassembled WGS sequence"/>
</dbReference>
<dbReference type="GO" id="GO:0007026">
    <property type="term" value="P:negative regulation of microtubule depolymerization"/>
    <property type="evidence" value="ECO:0007669"/>
    <property type="project" value="TreeGrafter"/>
</dbReference>
<sequence>MGKFPSETTKAVKFEEVVNYAEETPLMFSRSSSLASLDSIEQHSIHDDRSSVVSDFSRLTSGLISPSELPDSPSQTVPPSPRPAKSPVVFPPSKRKTRELPQIAQDAPKLSVFEDVVTKFKVESTPLHFSAATSLSSLIDPDEIDSKGHHNCRPLGEGVSQIKNETNNLDINHDLSESSEDEDILAACINIGMQNNRYSQPPPNEAPSTSYQFKHPEIGDLANARPALKKPPQQLSIPIEVDQGGPLQKSDITCDSLRTYCTEDTPAVLSHAGSQSDLSVLSINPEENKIESKAVAVTDLSMLPQSSVGKKSEEEPSDVKESDDLNISLELGEAESNHLRRSPFSSLSDDSDESEQALLQECILAGMPKSNSSPVPAIPDPSEIPNDPNLLQNEIIESEPSDDEDDANILENCINIGMTSNRYSQSKPGTEYQFQKMSVAPKISDLANDCVRSYYTEDTPALLSHAGSHSDLSVLSVNGENGTVKDYFSDINSNFSDDDEEEDEKLLDECVRFGMAKIAEAAKVDKNSVQTSSYQTEGASGSQHQDKGKIAMLSCCFWYGWFRFEHTK</sequence>
<dbReference type="GO" id="GO:0008013">
    <property type="term" value="F:beta-catenin binding"/>
    <property type="evidence" value="ECO:0007669"/>
    <property type="project" value="InterPro"/>
</dbReference>
<dbReference type="GO" id="GO:0016477">
    <property type="term" value="P:cell migration"/>
    <property type="evidence" value="ECO:0007669"/>
    <property type="project" value="TreeGrafter"/>
</dbReference>
<dbReference type="GO" id="GO:0016342">
    <property type="term" value="C:catenin complex"/>
    <property type="evidence" value="ECO:0007669"/>
    <property type="project" value="TreeGrafter"/>
</dbReference>
<dbReference type="GO" id="GO:0007399">
    <property type="term" value="P:nervous system development"/>
    <property type="evidence" value="ECO:0007669"/>
    <property type="project" value="TreeGrafter"/>
</dbReference>
<dbReference type="GO" id="GO:0007389">
    <property type="term" value="P:pattern specification process"/>
    <property type="evidence" value="ECO:0007669"/>
    <property type="project" value="TreeGrafter"/>
</dbReference>
<dbReference type="GO" id="GO:0008017">
    <property type="term" value="F:microtubule binding"/>
    <property type="evidence" value="ECO:0007669"/>
    <property type="project" value="TreeGrafter"/>
</dbReference>
<feature type="region of interest" description="Disordered" evidence="1">
    <location>
        <begin position="63"/>
        <end position="101"/>
    </location>
</feature>
<evidence type="ECO:0000313" key="2">
    <source>
        <dbReference type="EMBL" id="KAH0821414.1"/>
    </source>
</evidence>
<dbReference type="GO" id="GO:0005881">
    <property type="term" value="C:cytoplasmic microtubule"/>
    <property type="evidence" value="ECO:0007669"/>
    <property type="project" value="TreeGrafter"/>
</dbReference>
<dbReference type="PANTHER" id="PTHR12607">
    <property type="entry name" value="ADENOMATOUS POLYPOSIS COLI PROTEIN FAMILY"/>
    <property type="match status" value="1"/>
</dbReference>
<proteinExistence type="predicted"/>
<dbReference type="GO" id="GO:0090090">
    <property type="term" value="P:negative regulation of canonical Wnt signaling pathway"/>
    <property type="evidence" value="ECO:0007669"/>
    <property type="project" value="TreeGrafter"/>
</dbReference>
<dbReference type="AlphaFoldDB" id="A0A8J6HV49"/>
<dbReference type="GO" id="GO:0030877">
    <property type="term" value="C:beta-catenin destruction complex"/>
    <property type="evidence" value="ECO:0007669"/>
    <property type="project" value="TreeGrafter"/>
</dbReference>
<accession>A0A8J6HV49</accession>
<keyword evidence="3" id="KW-1185">Reference proteome</keyword>
<dbReference type="PANTHER" id="PTHR12607:SF12">
    <property type="entry name" value="APC-LIKE, ISOFORM A-RELATED"/>
    <property type="match status" value="1"/>
</dbReference>
<reference evidence="2" key="1">
    <citation type="journal article" date="2020" name="J Insects Food Feed">
        <title>The yellow mealworm (Tenebrio molitor) genome: a resource for the emerging insects as food and feed industry.</title>
        <authorList>
            <person name="Eriksson T."/>
            <person name="Andere A."/>
            <person name="Kelstrup H."/>
            <person name="Emery V."/>
            <person name="Picard C."/>
        </authorList>
    </citation>
    <scope>NUCLEOTIDE SEQUENCE</scope>
    <source>
        <strain evidence="2">Stoneville</strain>
        <tissue evidence="2">Whole head</tissue>
    </source>
</reference>
<dbReference type="InterPro" id="IPR009223">
    <property type="entry name" value="APC_rpt"/>
</dbReference>
<feature type="compositionally biased region" description="Basic and acidic residues" evidence="1">
    <location>
        <begin position="310"/>
        <end position="323"/>
    </location>
</feature>
<evidence type="ECO:0000256" key="1">
    <source>
        <dbReference type="SAM" id="MobiDB-lite"/>
    </source>
</evidence>
<dbReference type="EMBL" id="JABDTM020007949">
    <property type="protein sequence ID" value="KAH0821414.1"/>
    <property type="molecule type" value="Genomic_DNA"/>
</dbReference>
<gene>
    <name evidence="2" type="ORF">GEV33_001377</name>
</gene>
<reference evidence="2" key="2">
    <citation type="submission" date="2021-08" db="EMBL/GenBank/DDBJ databases">
        <authorList>
            <person name="Eriksson T."/>
        </authorList>
    </citation>
    <scope>NUCLEOTIDE SEQUENCE</scope>
    <source>
        <strain evidence="2">Stoneville</strain>
        <tissue evidence="2">Whole head</tissue>
    </source>
</reference>
<organism evidence="2 3">
    <name type="scientific">Tenebrio molitor</name>
    <name type="common">Yellow mealworm beetle</name>
    <dbReference type="NCBI Taxonomy" id="7067"/>
    <lineage>
        <taxon>Eukaryota</taxon>
        <taxon>Metazoa</taxon>
        <taxon>Ecdysozoa</taxon>
        <taxon>Arthropoda</taxon>
        <taxon>Hexapoda</taxon>
        <taxon>Insecta</taxon>
        <taxon>Pterygota</taxon>
        <taxon>Neoptera</taxon>
        <taxon>Endopterygota</taxon>
        <taxon>Coleoptera</taxon>
        <taxon>Polyphaga</taxon>
        <taxon>Cucujiformia</taxon>
        <taxon>Tenebrionidae</taxon>
        <taxon>Tenebrio</taxon>
    </lineage>
</organism>
<dbReference type="GO" id="GO:0016055">
    <property type="term" value="P:Wnt signaling pathway"/>
    <property type="evidence" value="ECO:0007669"/>
    <property type="project" value="InterPro"/>
</dbReference>
<name>A0A8J6HV49_TENMO</name>